<feature type="transmembrane region" description="Helical" evidence="1">
    <location>
        <begin position="41"/>
        <end position="57"/>
    </location>
</feature>
<evidence type="ECO:0000313" key="2">
    <source>
        <dbReference type="EMBL" id="VVT16605.1"/>
    </source>
</evidence>
<dbReference type="AlphaFoldDB" id="A0A5E7ZCQ4"/>
<evidence type="ECO:0000256" key="1">
    <source>
        <dbReference type="SAM" id="Phobius"/>
    </source>
</evidence>
<sequence>MQIAMHAVCGERKAVWHVACYDIADRDKKAAPAGLFNALRLPYIGLAVGGILSWRLWR</sequence>
<dbReference type="Proteomes" id="UP000326857">
    <property type="component" value="Unassembled WGS sequence"/>
</dbReference>
<evidence type="ECO:0000313" key="3">
    <source>
        <dbReference type="Proteomes" id="UP000326857"/>
    </source>
</evidence>
<keyword evidence="1" id="KW-0812">Transmembrane</keyword>
<keyword evidence="1" id="KW-0472">Membrane</keyword>
<gene>
    <name evidence="2" type="ORF">SPHINGO391_450004</name>
</gene>
<protein>
    <submittedName>
        <fullName evidence="2">Uncharacterized protein</fullName>
    </submittedName>
</protein>
<accession>A0A5E7ZCQ4</accession>
<dbReference type="EMBL" id="CABVLI010000040">
    <property type="protein sequence ID" value="VVT16605.1"/>
    <property type="molecule type" value="Genomic_DNA"/>
</dbReference>
<organism evidence="2 3">
    <name type="scientific">Sphingomonas aurantiaca</name>
    <dbReference type="NCBI Taxonomy" id="185949"/>
    <lineage>
        <taxon>Bacteria</taxon>
        <taxon>Pseudomonadati</taxon>
        <taxon>Pseudomonadota</taxon>
        <taxon>Alphaproteobacteria</taxon>
        <taxon>Sphingomonadales</taxon>
        <taxon>Sphingomonadaceae</taxon>
        <taxon>Sphingomonas</taxon>
    </lineage>
</organism>
<reference evidence="2 3" key="1">
    <citation type="submission" date="2019-09" db="EMBL/GenBank/DDBJ databases">
        <authorList>
            <person name="Dittami M. S."/>
        </authorList>
    </citation>
    <scope>NUCLEOTIDE SEQUENCE [LARGE SCALE GENOMIC DNA]</scope>
    <source>
        <strain evidence="2">SPHINGO391</strain>
    </source>
</reference>
<name>A0A5E7ZCQ4_9SPHN</name>
<keyword evidence="1" id="KW-1133">Transmembrane helix</keyword>
<proteinExistence type="predicted"/>